<keyword evidence="1" id="KW-1133">Transmembrane helix</keyword>
<evidence type="ECO:0000259" key="2">
    <source>
        <dbReference type="Pfam" id="PF07885"/>
    </source>
</evidence>
<dbReference type="Proteomes" id="UP000009168">
    <property type="component" value="Unassembled WGS sequence"/>
</dbReference>
<sequence length="399" mass="48221">MEVQNQTIDDQIRPQLKQMNCFCMVNQVKFVRLEKYLQERINKMYSYYQHYEILTLATVIITHHVDRQCLYAIYPFFIINIMVNAIYFNIISTYYDNLLYNIIFFILKIAYPLPFMEDVDISQYNSLYFLVYCFYIHRFYYVIQLISIYNFQRLRRAKNIVFIKKFEASLLNKKNDKNQRQSETIWKQLYNKNRKAALQLSNRIIQQTFDDLFLQIKYLFHFKPFLITLFLIVITTMILSYLFQQSEDSYYSSNPTQAENLDVREYQNSLYFVSITFRTIGYGDISPKTLIGKIIACITSLWGIIFTSLSLYIFNQHFALTEKEKKELNIDNIPESEQNSEERQKQQTINQYQEIIVNLGRIRNKFNLKSQLQYNQFVIDQIQKNNIIKRIQILQKFNY</sequence>
<dbReference type="AlphaFoldDB" id="Q235V1"/>
<keyword evidence="1" id="KW-0472">Membrane</keyword>
<feature type="transmembrane region" description="Helical" evidence="1">
    <location>
        <begin position="71"/>
        <end position="91"/>
    </location>
</feature>
<feature type="transmembrane region" description="Helical" evidence="1">
    <location>
        <begin position="290"/>
        <end position="314"/>
    </location>
</feature>
<dbReference type="eggNOG" id="KOG1419">
    <property type="taxonomic scope" value="Eukaryota"/>
</dbReference>
<dbReference type="OrthoDB" id="311880at2759"/>
<proteinExistence type="predicted"/>
<dbReference type="STRING" id="312017.Q235V1"/>
<accession>Q235V1</accession>
<dbReference type="SUPFAM" id="SSF81324">
    <property type="entry name" value="Voltage-gated potassium channels"/>
    <property type="match status" value="1"/>
</dbReference>
<dbReference type="Gene3D" id="1.10.287.70">
    <property type="match status" value="1"/>
</dbReference>
<dbReference type="InterPro" id="IPR013099">
    <property type="entry name" value="K_chnl_dom"/>
</dbReference>
<dbReference type="HOGENOM" id="CLU_691686_0_0_1"/>
<evidence type="ECO:0000313" key="4">
    <source>
        <dbReference type="Proteomes" id="UP000009168"/>
    </source>
</evidence>
<gene>
    <name evidence="3" type="ORF">TTHERM_01349990</name>
</gene>
<dbReference type="Pfam" id="PF07885">
    <property type="entry name" value="Ion_trans_2"/>
    <property type="match status" value="1"/>
</dbReference>
<dbReference type="GO" id="GO:0016020">
    <property type="term" value="C:membrane"/>
    <property type="evidence" value="ECO:0007669"/>
    <property type="project" value="InterPro"/>
</dbReference>
<feature type="transmembrane region" description="Helical" evidence="1">
    <location>
        <begin position="127"/>
        <end position="149"/>
    </location>
</feature>
<evidence type="ECO:0000313" key="3">
    <source>
        <dbReference type="EMBL" id="EAR92310.2"/>
    </source>
</evidence>
<reference evidence="4" key="1">
    <citation type="journal article" date="2006" name="PLoS Biol.">
        <title>Macronuclear genome sequence of the ciliate Tetrahymena thermophila, a model eukaryote.</title>
        <authorList>
            <person name="Eisen J.A."/>
            <person name="Coyne R.S."/>
            <person name="Wu M."/>
            <person name="Wu D."/>
            <person name="Thiagarajan M."/>
            <person name="Wortman J.R."/>
            <person name="Badger J.H."/>
            <person name="Ren Q."/>
            <person name="Amedeo P."/>
            <person name="Jones K.M."/>
            <person name="Tallon L.J."/>
            <person name="Delcher A.L."/>
            <person name="Salzberg S.L."/>
            <person name="Silva J.C."/>
            <person name="Haas B.J."/>
            <person name="Majoros W.H."/>
            <person name="Farzad M."/>
            <person name="Carlton J.M."/>
            <person name="Smith R.K. Jr."/>
            <person name="Garg J."/>
            <person name="Pearlman R.E."/>
            <person name="Karrer K.M."/>
            <person name="Sun L."/>
            <person name="Manning G."/>
            <person name="Elde N.C."/>
            <person name="Turkewitz A.P."/>
            <person name="Asai D.J."/>
            <person name="Wilkes D.E."/>
            <person name="Wang Y."/>
            <person name="Cai H."/>
            <person name="Collins K."/>
            <person name="Stewart B.A."/>
            <person name="Lee S.R."/>
            <person name="Wilamowska K."/>
            <person name="Weinberg Z."/>
            <person name="Ruzzo W.L."/>
            <person name="Wloga D."/>
            <person name="Gaertig J."/>
            <person name="Frankel J."/>
            <person name="Tsao C.-C."/>
            <person name="Gorovsky M.A."/>
            <person name="Keeling P.J."/>
            <person name="Waller R.F."/>
            <person name="Patron N.J."/>
            <person name="Cherry J.M."/>
            <person name="Stover N.A."/>
            <person name="Krieger C.J."/>
            <person name="del Toro C."/>
            <person name="Ryder H.F."/>
            <person name="Williamson S.C."/>
            <person name="Barbeau R.A."/>
            <person name="Hamilton E.P."/>
            <person name="Orias E."/>
        </authorList>
    </citation>
    <scope>NUCLEOTIDE SEQUENCE [LARGE SCALE GENOMIC DNA]</scope>
    <source>
        <strain evidence="4">SB210</strain>
    </source>
</reference>
<keyword evidence="1" id="KW-0812">Transmembrane</keyword>
<protein>
    <submittedName>
        <fullName evidence="3">Potassium cation channel protein</fullName>
    </submittedName>
</protein>
<feature type="transmembrane region" description="Helical" evidence="1">
    <location>
        <begin position="225"/>
        <end position="243"/>
    </location>
</feature>
<dbReference type="KEGG" id="tet:TTHERM_01349990"/>
<dbReference type="InterPro" id="IPR015449">
    <property type="entry name" value="K_chnl_Ca-activ_SK"/>
</dbReference>
<dbReference type="EMBL" id="GG662751">
    <property type="protein sequence ID" value="EAR92310.2"/>
    <property type="molecule type" value="Genomic_DNA"/>
</dbReference>
<dbReference type="InParanoid" id="Q235V1"/>
<name>Q235V1_TETTS</name>
<dbReference type="RefSeq" id="XP_001012555.2">
    <property type="nucleotide sequence ID" value="XM_001012555.3"/>
</dbReference>
<dbReference type="GeneID" id="7845204"/>
<keyword evidence="4" id="KW-1185">Reference proteome</keyword>
<dbReference type="GO" id="GO:0016286">
    <property type="term" value="F:small conductance calcium-activated potassium channel activity"/>
    <property type="evidence" value="ECO:0007669"/>
    <property type="project" value="InterPro"/>
</dbReference>
<feature type="domain" description="Potassium channel" evidence="2">
    <location>
        <begin position="242"/>
        <end position="315"/>
    </location>
</feature>
<organism evidence="3 4">
    <name type="scientific">Tetrahymena thermophila (strain SB210)</name>
    <dbReference type="NCBI Taxonomy" id="312017"/>
    <lineage>
        <taxon>Eukaryota</taxon>
        <taxon>Sar</taxon>
        <taxon>Alveolata</taxon>
        <taxon>Ciliophora</taxon>
        <taxon>Intramacronucleata</taxon>
        <taxon>Oligohymenophorea</taxon>
        <taxon>Hymenostomatida</taxon>
        <taxon>Tetrahymenina</taxon>
        <taxon>Tetrahymenidae</taxon>
        <taxon>Tetrahymena</taxon>
    </lineage>
</organism>
<dbReference type="PANTHER" id="PTHR10153">
    <property type="entry name" value="SMALL CONDUCTANCE CALCIUM-ACTIVATED POTASSIUM CHANNEL"/>
    <property type="match status" value="1"/>
</dbReference>
<evidence type="ECO:0000256" key="1">
    <source>
        <dbReference type="SAM" id="Phobius"/>
    </source>
</evidence>
<feature type="transmembrane region" description="Helical" evidence="1">
    <location>
        <begin position="45"/>
        <end position="65"/>
    </location>
</feature>
<feature type="transmembrane region" description="Helical" evidence="1">
    <location>
        <begin position="98"/>
        <end position="115"/>
    </location>
</feature>